<gene>
    <name evidence="1" type="ORF">NPIL_392991</name>
</gene>
<accession>A0A8X6QCZ1</accession>
<proteinExistence type="predicted"/>
<evidence type="ECO:0000313" key="1">
    <source>
        <dbReference type="EMBL" id="GFU20066.1"/>
    </source>
</evidence>
<organism evidence="1 2">
    <name type="scientific">Nephila pilipes</name>
    <name type="common">Giant wood spider</name>
    <name type="synonym">Nephila maculata</name>
    <dbReference type="NCBI Taxonomy" id="299642"/>
    <lineage>
        <taxon>Eukaryota</taxon>
        <taxon>Metazoa</taxon>
        <taxon>Ecdysozoa</taxon>
        <taxon>Arthropoda</taxon>
        <taxon>Chelicerata</taxon>
        <taxon>Arachnida</taxon>
        <taxon>Araneae</taxon>
        <taxon>Araneomorphae</taxon>
        <taxon>Entelegynae</taxon>
        <taxon>Araneoidea</taxon>
        <taxon>Nephilidae</taxon>
        <taxon>Nephila</taxon>
    </lineage>
</organism>
<comment type="caution">
    <text evidence="1">The sequence shown here is derived from an EMBL/GenBank/DDBJ whole genome shotgun (WGS) entry which is preliminary data.</text>
</comment>
<reference evidence="1" key="1">
    <citation type="submission" date="2020-08" db="EMBL/GenBank/DDBJ databases">
        <title>Multicomponent nature underlies the extraordinary mechanical properties of spider dragline silk.</title>
        <authorList>
            <person name="Kono N."/>
            <person name="Nakamura H."/>
            <person name="Mori M."/>
            <person name="Yoshida Y."/>
            <person name="Ohtoshi R."/>
            <person name="Malay A.D."/>
            <person name="Moran D.A.P."/>
            <person name="Tomita M."/>
            <person name="Numata K."/>
            <person name="Arakawa K."/>
        </authorList>
    </citation>
    <scope>NUCLEOTIDE SEQUENCE</scope>
</reference>
<dbReference type="Proteomes" id="UP000887013">
    <property type="component" value="Unassembled WGS sequence"/>
</dbReference>
<dbReference type="AlphaFoldDB" id="A0A8X6QCZ1"/>
<dbReference type="EMBL" id="BMAW01080533">
    <property type="protein sequence ID" value="GFU20066.1"/>
    <property type="molecule type" value="Genomic_DNA"/>
</dbReference>
<name>A0A8X6QCZ1_NEPPI</name>
<keyword evidence="2" id="KW-1185">Reference proteome</keyword>
<protein>
    <submittedName>
        <fullName evidence="1">Uncharacterized protein</fullName>
    </submittedName>
</protein>
<evidence type="ECO:0000313" key="2">
    <source>
        <dbReference type="Proteomes" id="UP000887013"/>
    </source>
</evidence>
<sequence>MVQICGKAGISELCLRWFKYANWWRTNKRTTKKKNLYNSSSLSVSLETEFAYYSATVMVIGSKTIWDKLKLLLWEEETIVKYSTKYIFATILTKSLFSTQSCRVFGVILLSPLGGRFVEYD</sequence>